<dbReference type="InterPro" id="IPR033463">
    <property type="entry name" value="sCache_3"/>
</dbReference>
<name>E3PVG9_ACESD</name>
<dbReference type="STRING" id="1511.CLOST_0406"/>
<evidence type="ECO:0000256" key="3">
    <source>
        <dbReference type="ARBA" id="ARBA00022692"/>
    </source>
</evidence>
<evidence type="ECO:0000313" key="14">
    <source>
        <dbReference type="Proteomes" id="UP000007041"/>
    </source>
</evidence>
<evidence type="ECO:0000256" key="8">
    <source>
        <dbReference type="PROSITE-ProRule" id="PRU00284"/>
    </source>
</evidence>
<dbReference type="AlphaFoldDB" id="E3PVG9"/>
<proteinExistence type="inferred from homology"/>
<evidence type="ECO:0000259" key="11">
    <source>
        <dbReference type="PROSITE" id="PS50111"/>
    </source>
</evidence>
<evidence type="ECO:0000256" key="5">
    <source>
        <dbReference type="ARBA" id="ARBA00023136"/>
    </source>
</evidence>
<dbReference type="SUPFAM" id="SSF103190">
    <property type="entry name" value="Sensory domain-like"/>
    <property type="match status" value="1"/>
</dbReference>
<sequence>MEIIKNATSRNNQKSKPSKRGTIRTKLLMMPIALIMVGVIVIGLLSSYYTKESLFDQMRKNGIFISEQFVKRVSDNQQSLNNANVMLEAIIRGVGNTVITNQGQLSNDYLIKLANDMGVDEINYTDANGNITYSNLESSLGYNFGADHISYPMLSGKQNELMENIRKSSETDDYYKYGYVINPNGGMVQVGLLANDINAMTEKFGYQKAVEDIVSNENIVYALYIDSEYKAVAHSNKDRIGIDLKDDKGAISAIKNKEVFSSEFYYEAEKVDVYDVVYPVEVNGFVIGAVNIGFSVKDVQDAVAKNRMMIALIGIGIILLLGIILFVTTTRVLNFIKNLKGQVGYMADGDFSHDIDEKLLKSNDEIGDIAEAIGDMQNSMRHIVSQVMDKSSQVAASSEELTATSQQAASASEEVARAIEEIANGANSQAKDTENTAENVNVMGNLMEQDEKYLKELNEAANLIEKEKEEGFKILGVLINKTNESTKSAREVYEIIMSNNESAEKIDTASTMIQSIADQTNLLALNAAIEAARAGEAGRGFSVVAEEIRKLAEQSNNFTSDIKEVINELKSKSQSAVDTMNIVQNTIMDQTSSVKDTEGKFEAIASAIDSVNTIIEKLNSSSVQLMENKNLIISLTENLSAISEENAAGTEEASASMEEQSATIQEIANSGESLASIAEELQSLVAKFRV</sequence>
<organism evidence="13 14">
    <name type="scientific">Acetoanaerobium sticklandii (strain ATCC 12662 / DSM 519 / JCM 1433 / CCUG 9281 / NCIMB 10654 / HF)</name>
    <name type="common">Clostridium sticklandii</name>
    <dbReference type="NCBI Taxonomy" id="499177"/>
    <lineage>
        <taxon>Bacteria</taxon>
        <taxon>Bacillati</taxon>
        <taxon>Bacillota</taxon>
        <taxon>Clostridia</taxon>
        <taxon>Peptostreptococcales</taxon>
        <taxon>Filifactoraceae</taxon>
        <taxon>Acetoanaerobium</taxon>
    </lineage>
</organism>
<accession>E3PVG9</accession>
<feature type="domain" description="Methyl-accepting transducer" evidence="11">
    <location>
        <begin position="404"/>
        <end position="661"/>
    </location>
</feature>
<evidence type="ECO:0000256" key="2">
    <source>
        <dbReference type="ARBA" id="ARBA00022475"/>
    </source>
</evidence>
<keyword evidence="5 10" id="KW-0472">Membrane</keyword>
<keyword evidence="14" id="KW-1185">Reference proteome</keyword>
<dbReference type="GO" id="GO:0005886">
    <property type="term" value="C:plasma membrane"/>
    <property type="evidence" value="ECO:0007669"/>
    <property type="project" value="UniProtKB-SubCell"/>
</dbReference>
<reference evidence="14" key="1">
    <citation type="journal article" date="2010" name="BMC Genomics">
        <title>Clostridium sticklandii, a specialist in amino acid degradation:revisiting its metabolism through its genome sequence.</title>
        <authorList>
            <person name="Fonknechten N."/>
            <person name="Chaussonnerie S."/>
            <person name="Tricot S."/>
            <person name="Lajus A."/>
            <person name="Andreesen J.R."/>
            <person name="Perchat N."/>
            <person name="Pelletier E."/>
            <person name="Gouyvenoux M."/>
            <person name="Barbe V."/>
            <person name="Salanoubat M."/>
            <person name="Le Paslier D."/>
            <person name="Weissenbach J."/>
            <person name="Cohen G.N."/>
            <person name="Kreimeyer A."/>
        </authorList>
    </citation>
    <scope>NUCLEOTIDE SEQUENCE [LARGE SCALE GENOMIC DNA]</scope>
    <source>
        <strain evidence="14">ATCC 12662 / DSM 519 / JCM 1433 / CCUG 9281 / NCIMB 10654 / HF</strain>
    </source>
</reference>
<dbReference type="SMART" id="SM00283">
    <property type="entry name" value="MA"/>
    <property type="match status" value="1"/>
</dbReference>
<keyword evidence="6 8" id="KW-0807">Transducer</keyword>
<evidence type="ECO:0000256" key="10">
    <source>
        <dbReference type="SAM" id="Phobius"/>
    </source>
</evidence>
<feature type="transmembrane region" description="Helical" evidence="10">
    <location>
        <begin position="308"/>
        <end position="327"/>
    </location>
</feature>
<evidence type="ECO:0000313" key="13">
    <source>
        <dbReference type="EMBL" id="CBH20536.1"/>
    </source>
</evidence>
<dbReference type="GO" id="GO:0007165">
    <property type="term" value="P:signal transduction"/>
    <property type="evidence" value="ECO:0007669"/>
    <property type="project" value="UniProtKB-KW"/>
</dbReference>
<evidence type="ECO:0000256" key="4">
    <source>
        <dbReference type="ARBA" id="ARBA00022989"/>
    </source>
</evidence>
<evidence type="ECO:0000256" key="9">
    <source>
        <dbReference type="SAM" id="MobiDB-lite"/>
    </source>
</evidence>
<comment type="subcellular location">
    <subcellularLocation>
        <location evidence="1">Cell membrane</location>
        <topology evidence="1">Multi-pass membrane protein</topology>
    </subcellularLocation>
</comment>
<keyword evidence="2" id="KW-1003">Cell membrane</keyword>
<gene>
    <name evidence="13" type="ordered locus">CLOST_0406</name>
</gene>
<dbReference type="BioCyc" id="CSTI499177:GJE9-417-MONOMER"/>
<dbReference type="Pfam" id="PF17203">
    <property type="entry name" value="sCache_3_2"/>
    <property type="match status" value="1"/>
</dbReference>
<dbReference type="InterPro" id="IPR029151">
    <property type="entry name" value="Sensor-like_sf"/>
</dbReference>
<keyword evidence="3 10" id="KW-0812">Transmembrane</keyword>
<dbReference type="SUPFAM" id="SSF58104">
    <property type="entry name" value="Methyl-accepting chemotaxis protein (MCP) signaling domain"/>
    <property type="match status" value="1"/>
</dbReference>
<feature type="compositionally biased region" description="Polar residues" evidence="9">
    <location>
        <begin position="1"/>
        <end position="15"/>
    </location>
</feature>
<dbReference type="Gene3D" id="1.10.287.950">
    <property type="entry name" value="Methyl-accepting chemotaxis protein"/>
    <property type="match status" value="1"/>
</dbReference>
<evidence type="ECO:0000259" key="12">
    <source>
        <dbReference type="PROSITE" id="PS50885"/>
    </source>
</evidence>
<keyword evidence="4 10" id="KW-1133">Transmembrane helix</keyword>
<dbReference type="PROSITE" id="PS50885">
    <property type="entry name" value="HAMP"/>
    <property type="match status" value="1"/>
</dbReference>
<dbReference type="PANTHER" id="PTHR32089">
    <property type="entry name" value="METHYL-ACCEPTING CHEMOTAXIS PROTEIN MCPB"/>
    <property type="match status" value="1"/>
</dbReference>
<dbReference type="eggNOG" id="COG0840">
    <property type="taxonomic scope" value="Bacteria"/>
</dbReference>
<dbReference type="SMART" id="SM00304">
    <property type="entry name" value="HAMP"/>
    <property type="match status" value="1"/>
</dbReference>
<dbReference type="PANTHER" id="PTHR32089:SF112">
    <property type="entry name" value="LYSOZYME-LIKE PROTEIN-RELATED"/>
    <property type="match status" value="1"/>
</dbReference>
<dbReference type="CDD" id="cd06225">
    <property type="entry name" value="HAMP"/>
    <property type="match status" value="1"/>
</dbReference>
<evidence type="ECO:0000256" key="7">
    <source>
        <dbReference type="ARBA" id="ARBA00029447"/>
    </source>
</evidence>
<dbReference type="HOGENOM" id="CLU_000445_107_19_9"/>
<dbReference type="InterPro" id="IPR003660">
    <property type="entry name" value="HAMP_dom"/>
</dbReference>
<dbReference type="PROSITE" id="PS50111">
    <property type="entry name" value="CHEMOTAXIS_TRANSDUC_2"/>
    <property type="match status" value="1"/>
</dbReference>
<evidence type="ECO:0000256" key="1">
    <source>
        <dbReference type="ARBA" id="ARBA00004651"/>
    </source>
</evidence>
<dbReference type="Pfam" id="PF00015">
    <property type="entry name" value="MCPsignal"/>
    <property type="match status" value="1"/>
</dbReference>
<protein>
    <submittedName>
        <fullName evidence="13">Methyl-accepting chemotaxis sensory transducer</fullName>
    </submittedName>
</protein>
<evidence type="ECO:0000256" key="6">
    <source>
        <dbReference type="ARBA" id="ARBA00023224"/>
    </source>
</evidence>
<dbReference type="Proteomes" id="UP000007041">
    <property type="component" value="Chromosome"/>
</dbReference>
<dbReference type="KEGG" id="cst:CLOST_0406"/>
<dbReference type="EMBL" id="FP565809">
    <property type="protein sequence ID" value="CBH20536.1"/>
    <property type="molecule type" value="Genomic_DNA"/>
</dbReference>
<dbReference type="InterPro" id="IPR004089">
    <property type="entry name" value="MCPsignal_dom"/>
</dbReference>
<comment type="similarity">
    <text evidence="7">Belongs to the methyl-accepting chemotaxis (MCP) protein family.</text>
</comment>
<feature type="region of interest" description="Disordered" evidence="9">
    <location>
        <begin position="1"/>
        <end position="20"/>
    </location>
</feature>
<dbReference type="Gene3D" id="3.30.450.20">
    <property type="entry name" value="PAS domain"/>
    <property type="match status" value="1"/>
</dbReference>
<feature type="transmembrane region" description="Helical" evidence="10">
    <location>
        <begin position="27"/>
        <end position="49"/>
    </location>
</feature>
<feature type="domain" description="HAMP" evidence="12">
    <location>
        <begin position="330"/>
        <end position="385"/>
    </location>
</feature>
<dbReference type="Gene3D" id="1.10.8.500">
    <property type="entry name" value="HAMP domain in histidine kinase"/>
    <property type="match status" value="1"/>
</dbReference>